<gene>
    <name evidence="1" type="ORF">BECKFW1821C_GA0114237_11094</name>
</gene>
<name>A0A450U206_9GAMM</name>
<protein>
    <submittedName>
        <fullName evidence="1">Uncharacterized protein</fullName>
    </submittedName>
</protein>
<accession>A0A450U206</accession>
<evidence type="ECO:0000313" key="1">
    <source>
        <dbReference type="EMBL" id="VFJ76766.1"/>
    </source>
</evidence>
<sequence>MEIKLTEREKIKIINGDDVFSIMRKVLSRENKIDWDKEHFRVCSFIASRTLPSCLTSAFIVLRISGRTPHAARRARKWVRRGWLP</sequence>
<dbReference type="AlphaFoldDB" id="A0A450U206"/>
<reference evidence="1" key="1">
    <citation type="submission" date="2019-02" db="EMBL/GenBank/DDBJ databases">
        <authorList>
            <person name="Gruber-Vodicka R. H."/>
            <person name="Seah K. B. B."/>
        </authorList>
    </citation>
    <scope>NUCLEOTIDE SEQUENCE</scope>
    <source>
        <strain evidence="1">BECK_BZ131</strain>
    </source>
</reference>
<organism evidence="1">
    <name type="scientific">Candidatus Kentrum sp. FW</name>
    <dbReference type="NCBI Taxonomy" id="2126338"/>
    <lineage>
        <taxon>Bacteria</taxon>
        <taxon>Pseudomonadati</taxon>
        <taxon>Pseudomonadota</taxon>
        <taxon>Gammaproteobacteria</taxon>
        <taxon>Candidatus Kentrum</taxon>
    </lineage>
</organism>
<dbReference type="EMBL" id="CAADFE010000109">
    <property type="protein sequence ID" value="VFJ76766.1"/>
    <property type="molecule type" value="Genomic_DNA"/>
</dbReference>
<proteinExistence type="predicted"/>